<accession>A0A0P7GM18</accession>
<dbReference type="PATRIC" id="fig|699431.3.peg.434"/>
<proteinExistence type="predicted"/>
<dbReference type="GO" id="GO:0051301">
    <property type="term" value="P:cell division"/>
    <property type="evidence" value="ECO:0007669"/>
    <property type="project" value="UniProtKB-KW"/>
</dbReference>
<keyword evidence="3" id="KW-1185">Reference proteome</keyword>
<dbReference type="OrthoDB" id="267074at2157"/>
<dbReference type="AlphaFoldDB" id="A0A0P7GM18"/>
<dbReference type="SUPFAM" id="SSF52540">
    <property type="entry name" value="P-loop containing nucleoside triphosphate hydrolases"/>
    <property type="match status" value="1"/>
</dbReference>
<keyword evidence="2" id="KW-0131">Cell cycle</keyword>
<name>A0A0P7GM18_9EURY</name>
<dbReference type="Pfam" id="PF01656">
    <property type="entry name" value="CbiA"/>
    <property type="match status" value="1"/>
</dbReference>
<dbReference type="GO" id="GO:0009898">
    <property type="term" value="C:cytoplasmic side of plasma membrane"/>
    <property type="evidence" value="ECO:0007669"/>
    <property type="project" value="TreeGrafter"/>
</dbReference>
<dbReference type="InterPro" id="IPR050625">
    <property type="entry name" value="ParA/MinD_ATPase"/>
</dbReference>
<gene>
    <name evidence="2" type="ORF">SY89_00413</name>
</gene>
<organism evidence="2 3">
    <name type="scientific">Halolamina pelagica</name>
    <dbReference type="NCBI Taxonomy" id="699431"/>
    <lineage>
        <taxon>Archaea</taxon>
        <taxon>Methanobacteriati</taxon>
        <taxon>Methanobacteriota</taxon>
        <taxon>Stenosarchaea group</taxon>
        <taxon>Halobacteria</taxon>
        <taxon>Halobacteriales</taxon>
        <taxon>Haloferacaceae</taxon>
    </lineage>
</organism>
<comment type="caution">
    <text evidence="2">The sequence shown here is derived from an EMBL/GenBank/DDBJ whole genome shotgun (WGS) entry which is preliminary data.</text>
</comment>
<evidence type="ECO:0000259" key="1">
    <source>
        <dbReference type="Pfam" id="PF01656"/>
    </source>
</evidence>
<dbReference type="GO" id="GO:0051782">
    <property type="term" value="P:negative regulation of cell division"/>
    <property type="evidence" value="ECO:0007669"/>
    <property type="project" value="TreeGrafter"/>
</dbReference>
<feature type="domain" description="CobQ/CobB/MinD/ParA nucleotide binding" evidence="1">
    <location>
        <begin position="5"/>
        <end position="212"/>
    </location>
</feature>
<evidence type="ECO:0000313" key="3">
    <source>
        <dbReference type="Proteomes" id="UP000050535"/>
    </source>
</evidence>
<dbReference type="PANTHER" id="PTHR43384:SF10">
    <property type="entry name" value="ATPASE INVOLVED IN CHROMOSOME PARTITIONING, PARA_MIND FAMILY"/>
    <property type="match status" value="1"/>
</dbReference>
<evidence type="ECO:0000313" key="2">
    <source>
        <dbReference type="EMBL" id="KPN29698.1"/>
    </source>
</evidence>
<keyword evidence="2" id="KW-0132">Cell division</keyword>
<dbReference type="InterPro" id="IPR027417">
    <property type="entry name" value="P-loop_NTPase"/>
</dbReference>
<protein>
    <submittedName>
        <fullName evidence="2">Cell division inhibitor MinD</fullName>
    </submittedName>
</protein>
<sequence>MVEALAVASGKGGVGKTTSTLALGMALADEYDVTVVDADTGMANLCFHTGLADADTTLQDLLLADSNAAVEDAVYDRFGLSLVPCGTSLAAFRDADPTRLRTVIAELAADTDVLLLDSAAALGSQSAVLPLVLADRTVVVLQPTIPSLSDGLKVQEYARSYGTETAGVLFNRVQDDAAIDRVAEQAERYFGGPTLATVPESDAARAARRAGEPLLAYAPDAAAATAYRRAADGLDLQDGDEDAVADRFRSAVIPEPP</sequence>
<dbReference type="Gene3D" id="3.40.50.300">
    <property type="entry name" value="P-loop containing nucleotide triphosphate hydrolases"/>
    <property type="match status" value="1"/>
</dbReference>
<dbReference type="GO" id="GO:0016887">
    <property type="term" value="F:ATP hydrolysis activity"/>
    <property type="evidence" value="ECO:0007669"/>
    <property type="project" value="TreeGrafter"/>
</dbReference>
<dbReference type="InterPro" id="IPR002586">
    <property type="entry name" value="CobQ/CobB/MinD/ParA_Nub-bd_dom"/>
</dbReference>
<dbReference type="Proteomes" id="UP000050535">
    <property type="component" value="Unassembled WGS sequence"/>
</dbReference>
<dbReference type="EMBL" id="LGUC01000001">
    <property type="protein sequence ID" value="KPN29698.1"/>
    <property type="molecule type" value="Genomic_DNA"/>
</dbReference>
<dbReference type="GO" id="GO:0005829">
    <property type="term" value="C:cytosol"/>
    <property type="evidence" value="ECO:0007669"/>
    <property type="project" value="TreeGrafter"/>
</dbReference>
<dbReference type="PANTHER" id="PTHR43384">
    <property type="entry name" value="SEPTUM SITE-DETERMINING PROTEIN MIND HOMOLOG, CHLOROPLASTIC-RELATED"/>
    <property type="match status" value="1"/>
</dbReference>
<dbReference type="GO" id="GO:0005524">
    <property type="term" value="F:ATP binding"/>
    <property type="evidence" value="ECO:0007669"/>
    <property type="project" value="TreeGrafter"/>
</dbReference>
<dbReference type="RefSeq" id="WP_054582929.1">
    <property type="nucleotide sequence ID" value="NZ_LGUC01000001.1"/>
</dbReference>
<dbReference type="STRING" id="699431.SY89_00413"/>
<reference evidence="3" key="1">
    <citation type="submission" date="2013-11" db="EMBL/GenBank/DDBJ databases">
        <authorList>
            <person name="Hoang H.T."/>
            <person name="Killian M.L."/>
            <person name="Madson D.M."/>
            <person name="Arruda P.H.E."/>
            <person name="Sun D."/>
            <person name="Schwartz K.J."/>
            <person name="Yoon K."/>
        </authorList>
    </citation>
    <scope>NUCLEOTIDE SEQUENCE [LARGE SCALE GENOMIC DNA]</scope>
    <source>
        <strain evidence="3">CDK2</strain>
    </source>
</reference>